<evidence type="ECO:0000259" key="9">
    <source>
        <dbReference type="Pfam" id="PF01915"/>
    </source>
</evidence>
<evidence type="ECO:0000259" key="7">
    <source>
        <dbReference type="Pfam" id="PF00144"/>
    </source>
</evidence>
<keyword evidence="11" id="KW-1185">Reference proteome</keyword>
<feature type="chain" id="PRO_5015947868" description="beta-N-acetylhexosaminidase" evidence="6">
    <location>
        <begin position="25"/>
        <end position="989"/>
    </location>
</feature>
<sequence>MTFLKANYKISLFLLIGLSFMAFAKTNQQSENRLSNTINTDPAFITNPNKWADSVFASLGEEERIAQLFMVAAYSNKGVSHENEIKNLVDKYKIGGLIFFKGTPTAQANLTNTYQGLAKTPLMVGIDGEWGVSMRLDSTTVYPRQMMLGAIQNDKLIYEMGKQIGEQCRALGIHVNFAPVIDINNNANNPVINNRSFGEQKENVTKLGLAYMHGLQDNNVLACGKHFPGHGDTDTDSHKALPIISHDIHRLDSLELYPFKQLINAGLASMMVAHLYIPAYDNTPNQASTLSPKIVNGLLKDSLGFKGLIFTDALNMNGVAKYYQPGEVDVKAILAGNDVLLFPADVPIAIKAIQASILKGEIKQSDIDASCLKILKAKAWAGLDNYRKIKTENLITNLNPSKNEALNSKLADESITLIKNQNNILPLKRLDTLSMVYLNIGGTGKNEFYQSMNNYYSVPEIKIPRSLSRIEEEKLMEKLKNYDQIIIGFHRTNNNPKRNFGITLQAIDIHNKLAARKSVISVIFGNPYVLKSFKSQINTKAIVVAYQDNAFTKKSAGELIFGGIVPKGKLPITCSPEFIAGDGLSYQKATRLHFGTPEEMGVRADQIRAIDALAMRGIQLGAYPGCQVLAIKKGNVFYNKSFGYHTYKKKDKVKNSDLYDLASITKIAATTYSLIKLTGEGKIDIDKTLGDYLPEIVDKTPYQSTVLREMLAHQAGFVSWIPFYYRTLKDGYPDPQYYSKTKTTTFNVKVDENLFITSAYRDSIFARITGTSLRKKRYKYSDIGYYFLKEIIEKQSNTTLAHYVDSVFYKPMGLNRITYHPLEKFNKREITPTENDTIFRHNLIWGNVHDPGAAMIGGAGGHAGLFSNALDLGILMYTLINDGEYGGEQILSKEVIADFTKCQFCPNNRRGAGFDKPVRSLEGGPTCNQVSLSSFGHSGFTGTITWADPENEIVYVFLSNRVYPNANNWLITKQNIRTDIQDAIYNAVK</sequence>
<dbReference type="InterPro" id="IPR050226">
    <property type="entry name" value="NagZ_Beta-hexosaminidase"/>
</dbReference>
<evidence type="ECO:0000259" key="8">
    <source>
        <dbReference type="Pfam" id="PF00933"/>
    </source>
</evidence>
<dbReference type="SUPFAM" id="SSF51445">
    <property type="entry name" value="(Trans)glycosidases"/>
    <property type="match status" value="1"/>
</dbReference>
<dbReference type="InterPro" id="IPR001764">
    <property type="entry name" value="Glyco_hydro_3_N"/>
</dbReference>
<dbReference type="GO" id="GO:0009254">
    <property type="term" value="P:peptidoglycan turnover"/>
    <property type="evidence" value="ECO:0007669"/>
    <property type="project" value="TreeGrafter"/>
</dbReference>
<feature type="domain" description="Glycoside hydrolase family 3 N-terminal" evidence="8">
    <location>
        <begin position="62"/>
        <end position="376"/>
    </location>
</feature>
<dbReference type="PANTHER" id="PTHR30480:SF13">
    <property type="entry name" value="BETA-HEXOSAMINIDASE"/>
    <property type="match status" value="1"/>
</dbReference>
<comment type="caution">
    <text evidence="10">The sequence shown here is derived from an EMBL/GenBank/DDBJ whole genome shotgun (WGS) entry which is preliminary data.</text>
</comment>
<dbReference type="GO" id="GO:0004563">
    <property type="term" value="F:beta-N-acetylhexosaminidase activity"/>
    <property type="evidence" value="ECO:0007669"/>
    <property type="project" value="UniProtKB-EC"/>
</dbReference>
<dbReference type="Pfam" id="PF00144">
    <property type="entry name" value="Beta-lactamase"/>
    <property type="match status" value="1"/>
</dbReference>
<dbReference type="Pfam" id="PF01915">
    <property type="entry name" value="Glyco_hydro_3_C"/>
    <property type="match status" value="1"/>
</dbReference>
<evidence type="ECO:0000256" key="5">
    <source>
        <dbReference type="ARBA" id="ARBA00023295"/>
    </source>
</evidence>
<dbReference type="GO" id="GO:0005975">
    <property type="term" value="P:carbohydrate metabolic process"/>
    <property type="evidence" value="ECO:0007669"/>
    <property type="project" value="InterPro"/>
</dbReference>
<dbReference type="InterPro" id="IPR036962">
    <property type="entry name" value="Glyco_hydro_3_N_sf"/>
</dbReference>
<dbReference type="EC" id="3.2.1.52" evidence="3"/>
<dbReference type="PANTHER" id="PTHR30480">
    <property type="entry name" value="BETA-HEXOSAMINIDASE-RELATED"/>
    <property type="match status" value="1"/>
</dbReference>
<dbReference type="Proteomes" id="UP000249248">
    <property type="component" value="Unassembled WGS sequence"/>
</dbReference>
<evidence type="ECO:0000256" key="6">
    <source>
        <dbReference type="SAM" id="SignalP"/>
    </source>
</evidence>
<dbReference type="SUPFAM" id="SSF56601">
    <property type="entry name" value="beta-lactamase/transpeptidase-like"/>
    <property type="match status" value="1"/>
</dbReference>
<protein>
    <recommendedName>
        <fullName evidence="3">beta-N-acetylhexosaminidase</fullName>
        <ecNumber evidence="3">3.2.1.52</ecNumber>
    </recommendedName>
</protein>
<evidence type="ECO:0000256" key="2">
    <source>
        <dbReference type="ARBA" id="ARBA00005336"/>
    </source>
</evidence>
<dbReference type="InterPro" id="IPR036881">
    <property type="entry name" value="Glyco_hydro_3_C_sf"/>
</dbReference>
<feature type="signal peptide" evidence="6">
    <location>
        <begin position="1"/>
        <end position="24"/>
    </location>
</feature>
<accession>A0A2W1N0G6</accession>
<dbReference type="InterPro" id="IPR012338">
    <property type="entry name" value="Beta-lactam/transpept-like"/>
</dbReference>
<evidence type="ECO:0000256" key="4">
    <source>
        <dbReference type="ARBA" id="ARBA00022801"/>
    </source>
</evidence>
<gene>
    <name evidence="10" type="ORF">DNU06_05320</name>
</gene>
<dbReference type="Gene3D" id="3.40.50.1700">
    <property type="entry name" value="Glycoside hydrolase family 3 C-terminal domain"/>
    <property type="match status" value="1"/>
</dbReference>
<evidence type="ECO:0000313" key="11">
    <source>
        <dbReference type="Proteomes" id="UP000249248"/>
    </source>
</evidence>
<dbReference type="InterPro" id="IPR001466">
    <property type="entry name" value="Beta-lactam-related"/>
</dbReference>
<proteinExistence type="inferred from homology"/>
<feature type="domain" description="Glycoside hydrolase family 3 C-terminal" evidence="9">
    <location>
        <begin position="415"/>
        <end position="575"/>
    </location>
</feature>
<evidence type="ECO:0000256" key="1">
    <source>
        <dbReference type="ARBA" id="ARBA00001231"/>
    </source>
</evidence>
<organism evidence="10 11">
    <name type="scientific">Putridiphycobacter roseus</name>
    <dbReference type="NCBI Taxonomy" id="2219161"/>
    <lineage>
        <taxon>Bacteria</taxon>
        <taxon>Pseudomonadati</taxon>
        <taxon>Bacteroidota</taxon>
        <taxon>Flavobacteriia</taxon>
        <taxon>Flavobacteriales</taxon>
        <taxon>Crocinitomicaceae</taxon>
        <taxon>Putridiphycobacter</taxon>
    </lineage>
</organism>
<keyword evidence="6" id="KW-0732">Signal</keyword>
<comment type="similarity">
    <text evidence="2">Belongs to the glycosyl hydrolase 3 family.</text>
</comment>
<dbReference type="Pfam" id="PF00933">
    <property type="entry name" value="Glyco_hydro_3"/>
    <property type="match status" value="1"/>
</dbReference>
<dbReference type="SUPFAM" id="SSF52279">
    <property type="entry name" value="Beta-D-glucan exohydrolase, C-terminal domain"/>
    <property type="match status" value="1"/>
</dbReference>
<dbReference type="Gene3D" id="3.20.20.300">
    <property type="entry name" value="Glycoside hydrolase, family 3, N-terminal domain"/>
    <property type="match status" value="1"/>
</dbReference>
<evidence type="ECO:0000256" key="3">
    <source>
        <dbReference type="ARBA" id="ARBA00012663"/>
    </source>
</evidence>
<dbReference type="AlphaFoldDB" id="A0A2W1N0G6"/>
<feature type="domain" description="Beta-lactamase-related" evidence="7">
    <location>
        <begin position="621"/>
        <end position="966"/>
    </location>
</feature>
<keyword evidence="5" id="KW-0326">Glycosidase</keyword>
<dbReference type="InterPro" id="IPR002772">
    <property type="entry name" value="Glyco_hydro_3_C"/>
</dbReference>
<reference evidence="10 11" key="1">
    <citation type="submission" date="2018-06" db="EMBL/GenBank/DDBJ databases">
        <title>The draft genome sequence of Crocinitomix sp. SM1701.</title>
        <authorList>
            <person name="Zhang X."/>
        </authorList>
    </citation>
    <scope>NUCLEOTIDE SEQUENCE [LARGE SCALE GENOMIC DNA]</scope>
    <source>
        <strain evidence="10 11">SM1701</strain>
    </source>
</reference>
<comment type="catalytic activity">
    <reaction evidence="1">
        <text>Hydrolysis of terminal non-reducing N-acetyl-D-hexosamine residues in N-acetyl-beta-D-hexosaminides.</text>
        <dbReference type="EC" id="3.2.1.52"/>
    </reaction>
</comment>
<dbReference type="EMBL" id="QKSB01000002">
    <property type="protein sequence ID" value="PZE18039.1"/>
    <property type="molecule type" value="Genomic_DNA"/>
</dbReference>
<dbReference type="RefSeq" id="WP_111062191.1">
    <property type="nucleotide sequence ID" value="NZ_JBHUCU010000002.1"/>
</dbReference>
<dbReference type="OrthoDB" id="9805821at2"/>
<name>A0A2W1N0G6_9FLAO</name>
<dbReference type="InterPro" id="IPR017853">
    <property type="entry name" value="GH"/>
</dbReference>
<evidence type="ECO:0000313" key="10">
    <source>
        <dbReference type="EMBL" id="PZE18039.1"/>
    </source>
</evidence>
<dbReference type="Gene3D" id="3.40.710.10">
    <property type="entry name" value="DD-peptidase/beta-lactamase superfamily"/>
    <property type="match status" value="1"/>
</dbReference>
<keyword evidence="4" id="KW-0378">Hydrolase</keyword>